<reference evidence="3 4" key="1">
    <citation type="journal article" date="2017" name="Genome Announc.">
        <title>Complete Genome Sequence of Burkholderia stabilis FERMP-21014.</title>
        <authorList>
            <person name="Konishi K."/>
            <person name="Kumagai T."/>
            <person name="Sakasegawa S."/>
            <person name="Tamura T."/>
        </authorList>
    </citation>
    <scope>NUCLEOTIDE SEQUENCE [LARGE SCALE GENOMIC DNA]</scope>
    <source>
        <strain evidence="3 4">FERMP-21014</strain>
    </source>
</reference>
<comment type="subcellular location">
    <subcellularLocation>
        <location evidence="1">Cell outer membrane</location>
    </subcellularLocation>
</comment>
<dbReference type="PANTHER" id="PTHR36920">
    <property type="match status" value="1"/>
</dbReference>
<dbReference type="GO" id="GO:0009279">
    <property type="term" value="C:cell outer membrane"/>
    <property type="evidence" value="ECO:0007669"/>
    <property type="project" value="UniProtKB-SubCell"/>
</dbReference>
<proteinExistence type="predicted"/>
<dbReference type="GO" id="GO:0055085">
    <property type="term" value="P:transmembrane transport"/>
    <property type="evidence" value="ECO:0007669"/>
    <property type="project" value="TreeGrafter"/>
</dbReference>
<gene>
    <name evidence="3" type="ORF">BSFP_065810</name>
</gene>
<dbReference type="EMBL" id="AP018113">
    <property type="protein sequence ID" value="BAX63708.1"/>
    <property type="molecule type" value="Genomic_DNA"/>
</dbReference>
<keyword evidence="2" id="KW-0732">Signal</keyword>
<feature type="chain" id="PRO_5011009085" evidence="2">
    <location>
        <begin position="22"/>
        <end position="242"/>
    </location>
</feature>
<evidence type="ECO:0000256" key="1">
    <source>
        <dbReference type="ARBA" id="ARBA00004442"/>
    </source>
</evidence>
<feature type="signal peptide" evidence="2">
    <location>
        <begin position="1"/>
        <end position="21"/>
    </location>
</feature>
<dbReference type="Pfam" id="PF03922">
    <property type="entry name" value="OmpW"/>
    <property type="match status" value="1"/>
</dbReference>
<dbReference type="Proteomes" id="UP000218432">
    <property type="component" value="Chromosome 3"/>
</dbReference>
<dbReference type="AlphaFoldDB" id="A0A1Y1BZC3"/>
<dbReference type="Gene3D" id="2.40.160.20">
    <property type="match status" value="1"/>
</dbReference>
<evidence type="ECO:0000313" key="4">
    <source>
        <dbReference type="Proteomes" id="UP000218432"/>
    </source>
</evidence>
<protein>
    <submittedName>
        <fullName evidence="3">Membrane protein</fullName>
    </submittedName>
</protein>
<dbReference type="RefSeq" id="WP_096476068.1">
    <property type="nucleotide sequence ID" value="NZ_AP018113.1"/>
</dbReference>
<dbReference type="PANTHER" id="PTHR36920:SF1">
    <property type="entry name" value="OUTER MEMBRANE PROTEIN W"/>
    <property type="match status" value="1"/>
</dbReference>
<sequence length="242" mass="25547">MLKNRAFAITAVLLTTTTAHAQSAGDLVVNAGWFHFALQDSSRPLTVSAFGTSATVAGTGASVDDSDTFGLTATYFITDHIAAGAALGIPPKYRLTGTGSLSALGRIGSAYEWSPALLLKYFFNDATSKFRPYLGAGASYVWFSGVKLEPATASGAFLYSPTFGHALEGPTTARLSSSFAPVINAGLSYNINKHWSVDASLSYMWLSSRATLTTQSPRGVVTSSTKLKLNPVVSFVSVGYRF</sequence>
<dbReference type="SUPFAM" id="SSF56925">
    <property type="entry name" value="OMPA-like"/>
    <property type="match status" value="1"/>
</dbReference>
<evidence type="ECO:0000313" key="3">
    <source>
        <dbReference type="EMBL" id="BAX63708.1"/>
    </source>
</evidence>
<dbReference type="InterPro" id="IPR011250">
    <property type="entry name" value="OMP/PagP_B-barrel"/>
</dbReference>
<evidence type="ECO:0000256" key="2">
    <source>
        <dbReference type="SAM" id="SignalP"/>
    </source>
</evidence>
<organism evidence="3 4">
    <name type="scientific">Burkholderia stabilis</name>
    <dbReference type="NCBI Taxonomy" id="95485"/>
    <lineage>
        <taxon>Bacteria</taxon>
        <taxon>Pseudomonadati</taxon>
        <taxon>Pseudomonadota</taxon>
        <taxon>Betaproteobacteria</taxon>
        <taxon>Burkholderiales</taxon>
        <taxon>Burkholderiaceae</taxon>
        <taxon>Burkholderia</taxon>
        <taxon>Burkholderia cepacia complex</taxon>
    </lineage>
</organism>
<accession>A0A1Y1BZC3</accession>
<dbReference type="InterPro" id="IPR005618">
    <property type="entry name" value="OMPW"/>
</dbReference>
<name>A0A1Y1BZC3_9BURK</name>